<reference evidence="1" key="1">
    <citation type="submission" date="2022-08" db="EMBL/GenBank/DDBJ databases">
        <authorList>
            <person name="Gutierrez-Valencia J."/>
        </authorList>
    </citation>
    <scope>NUCLEOTIDE SEQUENCE</scope>
</reference>
<organism evidence="1 2">
    <name type="scientific">Linum tenue</name>
    <dbReference type="NCBI Taxonomy" id="586396"/>
    <lineage>
        <taxon>Eukaryota</taxon>
        <taxon>Viridiplantae</taxon>
        <taxon>Streptophyta</taxon>
        <taxon>Embryophyta</taxon>
        <taxon>Tracheophyta</taxon>
        <taxon>Spermatophyta</taxon>
        <taxon>Magnoliopsida</taxon>
        <taxon>eudicotyledons</taxon>
        <taxon>Gunneridae</taxon>
        <taxon>Pentapetalae</taxon>
        <taxon>rosids</taxon>
        <taxon>fabids</taxon>
        <taxon>Malpighiales</taxon>
        <taxon>Linaceae</taxon>
        <taxon>Linum</taxon>
    </lineage>
</organism>
<protein>
    <submittedName>
        <fullName evidence="1">Uncharacterized protein</fullName>
    </submittedName>
</protein>
<comment type="caution">
    <text evidence="1">The sequence shown here is derived from an EMBL/GenBank/DDBJ whole genome shotgun (WGS) entry which is preliminary data.</text>
</comment>
<dbReference type="EMBL" id="CAMGYJ010000011">
    <property type="protein sequence ID" value="CAI0625701.1"/>
    <property type="molecule type" value="Genomic_DNA"/>
</dbReference>
<proteinExistence type="predicted"/>
<evidence type="ECO:0000313" key="1">
    <source>
        <dbReference type="EMBL" id="CAI0625701.1"/>
    </source>
</evidence>
<gene>
    <name evidence="1" type="ORF">LITE_LOCUS50550</name>
</gene>
<evidence type="ECO:0000313" key="2">
    <source>
        <dbReference type="Proteomes" id="UP001154282"/>
    </source>
</evidence>
<name>A0AAV0RXV5_9ROSI</name>
<accession>A0AAV0RXV5</accession>
<dbReference type="AlphaFoldDB" id="A0AAV0RXV5"/>
<dbReference type="Proteomes" id="UP001154282">
    <property type="component" value="Unassembled WGS sequence"/>
</dbReference>
<sequence>MFVKESETVDSRSERIVLVGLS</sequence>
<keyword evidence="2" id="KW-1185">Reference proteome</keyword>